<gene>
    <name evidence="2" type="ORF">DYB32_010376</name>
</gene>
<evidence type="ECO:0000313" key="2">
    <source>
        <dbReference type="EMBL" id="RHY18471.1"/>
    </source>
</evidence>
<evidence type="ECO:0000313" key="3">
    <source>
        <dbReference type="Proteomes" id="UP000285060"/>
    </source>
</evidence>
<protein>
    <submittedName>
        <fullName evidence="2">Uncharacterized protein</fullName>
    </submittedName>
</protein>
<proteinExistence type="predicted"/>
<dbReference type="SUPFAM" id="SSF103473">
    <property type="entry name" value="MFS general substrate transporter"/>
    <property type="match status" value="1"/>
</dbReference>
<reference evidence="2 3" key="1">
    <citation type="submission" date="2018-08" db="EMBL/GenBank/DDBJ databases">
        <title>Aphanomyces genome sequencing and annotation.</title>
        <authorList>
            <person name="Minardi D."/>
            <person name="Oidtmann B."/>
            <person name="Van Der Giezen M."/>
            <person name="Studholme D.J."/>
        </authorList>
    </citation>
    <scope>NUCLEOTIDE SEQUENCE [LARGE SCALE GENOMIC DNA]</scope>
    <source>
        <strain evidence="2 3">NJM0002</strain>
    </source>
</reference>
<dbReference type="AlphaFoldDB" id="A0A3R6V2V9"/>
<evidence type="ECO:0000256" key="1">
    <source>
        <dbReference type="SAM" id="Phobius"/>
    </source>
</evidence>
<dbReference type="Proteomes" id="UP000285060">
    <property type="component" value="Unassembled WGS sequence"/>
</dbReference>
<name>A0A3R6V2V9_9STRA</name>
<dbReference type="EMBL" id="QUSY01003175">
    <property type="protein sequence ID" value="RHY18471.1"/>
    <property type="molecule type" value="Genomic_DNA"/>
</dbReference>
<keyword evidence="1" id="KW-0812">Transmembrane</keyword>
<dbReference type="InterPro" id="IPR036259">
    <property type="entry name" value="MFS_trans_sf"/>
</dbReference>
<dbReference type="Gene3D" id="1.20.1250.20">
    <property type="entry name" value="MFS general substrate transporter like domains"/>
    <property type="match status" value="1"/>
</dbReference>
<feature type="transmembrane region" description="Helical" evidence="1">
    <location>
        <begin position="26"/>
        <end position="47"/>
    </location>
</feature>
<keyword evidence="1" id="KW-0472">Membrane</keyword>
<sequence>MYCSSLAYAIIAPFTGQVTDRIEGRIGLLVAYVMSGLCNLTLGMLFVTNTFTHVSVMALNVLKVLSQGFGASECRREDQCAEVYTQRARYFLSGYYLAFGSGYSIIEGFEWPFLFFIPTARLAVTTVMYCDHAV</sequence>
<comment type="caution">
    <text evidence="2">The sequence shown here is derived from an EMBL/GenBank/DDBJ whole genome shotgun (WGS) entry which is preliminary data.</text>
</comment>
<dbReference type="VEuPathDB" id="FungiDB:H310_00427"/>
<keyword evidence="3" id="KW-1185">Reference proteome</keyword>
<organism evidence="2 3">
    <name type="scientific">Aphanomyces invadans</name>
    <dbReference type="NCBI Taxonomy" id="157072"/>
    <lineage>
        <taxon>Eukaryota</taxon>
        <taxon>Sar</taxon>
        <taxon>Stramenopiles</taxon>
        <taxon>Oomycota</taxon>
        <taxon>Saprolegniomycetes</taxon>
        <taxon>Saprolegniales</taxon>
        <taxon>Verrucalvaceae</taxon>
        <taxon>Aphanomyces</taxon>
    </lineage>
</organism>
<accession>A0A3R6V2V9</accession>
<keyword evidence="1" id="KW-1133">Transmembrane helix</keyword>